<name>A0A0V8D076_LACLL</name>
<evidence type="ECO:0000313" key="2">
    <source>
        <dbReference type="Proteomes" id="UP000053058"/>
    </source>
</evidence>
<evidence type="ECO:0000313" key="1">
    <source>
        <dbReference type="EMBL" id="KSU06681.1"/>
    </source>
</evidence>
<gene>
    <name evidence="1" type="ORF">KF282_0838</name>
</gene>
<accession>A0A0V8D076</accession>
<proteinExistence type="predicted"/>
<sequence length="52" mass="6321">MEVADYFGVSPYYLMGQKEDSGKNFVELFFKFLTVEQREELYFLYSNYQNNK</sequence>
<comment type="caution">
    <text evidence="1">The sequence shown here is derived from an EMBL/GenBank/DDBJ whole genome shotgun (WGS) entry which is preliminary data.</text>
</comment>
<dbReference type="Proteomes" id="UP000053058">
    <property type="component" value="Unassembled WGS sequence"/>
</dbReference>
<dbReference type="EMBL" id="LKLN01000021">
    <property type="protein sequence ID" value="KSU06681.1"/>
    <property type="molecule type" value="Genomic_DNA"/>
</dbReference>
<reference evidence="2" key="1">
    <citation type="submission" date="2015-10" db="EMBL/GenBank/DDBJ databases">
        <title>Draft Genome Sequences of 11 Lactococcus lactis subspecies cremoris strains.</title>
        <authorList>
            <person name="Wels M."/>
            <person name="Backus L."/>
            <person name="Boekhorst J."/>
            <person name="Dijkstra A."/>
            <person name="Beerthuizen M."/>
            <person name="Kelly W."/>
            <person name="Siezen R."/>
            <person name="Bachmann H."/>
            <person name="Van Hijum S."/>
        </authorList>
    </citation>
    <scope>NUCLEOTIDE SEQUENCE [LARGE SCALE GENOMIC DNA]</scope>
    <source>
        <strain evidence="2">KF282</strain>
    </source>
</reference>
<dbReference type="AlphaFoldDB" id="A0A0V8D076"/>
<organism evidence="1 2">
    <name type="scientific">Lactococcus lactis subsp. lactis</name>
    <name type="common">Streptococcus lactis</name>
    <dbReference type="NCBI Taxonomy" id="1360"/>
    <lineage>
        <taxon>Bacteria</taxon>
        <taxon>Bacillati</taxon>
        <taxon>Bacillota</taxon>
        <taxon>Bacilli</taxon>
        <taxon>Lactobacillales</taxon>
        <taxon>Streptococcaceae</taxon>
        <taxon>Lactococcus</taxon>
    </lineage>
</organism>
<dbReference type="PATRIC" id="fig|1360.105.peg.2587"/>
<protein>
    <submittedName>
        <fullName evidence="1">Uncharacterized protein</fullName>
    </submittedName>
</protein>